<feature type="transmembrane region" description="Helical" evidence="8">
    <location>
        <begin position="891"/>
        <end position="911"/>
    </location>
</feature>
<dbReference type="GO" id="GO:0005886">
    <property type="term" value="C:plasma membrane"/>
    <property type="evidence" value="ECO:0007669"/>
    <property type="project" value="TreeGrafter"/>
</dbReference>
<feature type="region of interest" description="Disordered" evidence="7">
    <location>
        <begin position="1165"/>
        <end position="1192"/>
    </location>
</feature>
<keyword evidence="3 8" id="KW-0812">Transmembrane</keyword>
<sequence length="1618" mass="179274">MDSTSPGLRERIGKLWSDFVEHLNFFRVHVLFLYVSSFALHVLSLDAHARLTFAFTLLLSSTFTPLIFSGIFYAANGSTTHVSYIDALFICFSAGTGCGLAPVDLSGLTGFQQAILFVQSTIGNPVAVSWVMVYIRKRYFNKRLQHIVETEIAKRKARAAQRAPLLRRLTNVFTIHPSLHARNASIHTQVDGVNMNEKPGRRGTGTVRPDAIRRTSATPRRVDPNGAVILDTVPEDEPLSSDCAFPSQASTLRNDGPVNQTGEVGGVPLAPVQTTHTVTFQDQVQDRAQAQNDLGRDDGVSVSHASGRDGRISEEGYFGARVESPVVASSYRPSDDIVHDDRSTYFSTSHFPSSWLISFCCLSWSAYIPPGGAPMRRRTTVWTHRSQTLRGTHDPLNNGPIHNPLPPPRPATKNQGYGGFPYPTTILYKLFRRKAVPGLRRTLTRISTLHSHQQPRDEDEKMRNKMKNSVKYFSESFSALIGRNSKFYDLTEENLEELGGVEYRALNALLWIIAIRVPGGFGVYDVRDVVGRSEHGALPGSLPPGIRVHVLDLGGLFGVFVVILLNCIDWFLFLVLNIGVDTFEEIPLGVRFAIGVLQSTCARAAGFATMSISAMAPALHVQATNVYEEKSLGVFEDEEEEDDEAEPNVEGTKPASVGRYLAWHARRQLSFDMWWLGLVLVLLCIIERGKIRDSNNFEWFTIFALSAYRFSYRLLLLHFGVYNPLTSRNPVFEIISAYSGVGMSMGVPYANFSFSGAFTPLSKLVMVIVMLRGRHRGLPVAIDRAVMLPFEFKKTQADATGQGRDGMGSDADDDEISVINRIIDDDGEVRKKSPWRSTFTPLIFSGIFYAANGSTTHVSYIDALFICFSAGTGCGLAPVDLSGLTGFQQAILFVQSTIGNPVAVSWVMVYIRKRYFNKRLQHIVETEIAKRKARAAQRAPLLRRLTNVFTIHPSLHARNASIHTQVDGVNMNEKPGRRGTGTVRPDAIRRTSATPRRVDPNGAVILDTVPEDEPLGSDCAFPSQASTLRNDGPVNQTGEVGGVPLAPVQTTHTVTFQDQVQDRAQAQNDLGRDDGVSVSHASGRDGRISEEGYFGARVESPVVASSYRPSDDIVHDDRSTYFSTSHFPSSWLISFCCLSWSAYIPPGGAPMRRRTTMWTHRSQTLRGTHDPLNNGPIHNPLPPPRPATKNQGYGGFPYPTTILYKLFRRKAVPGLRRTLTRISTLHSHQQPRDEDEKMRNKMKNSVKYFSESFSALIGRNSKFYDLTEENLEELGGVEYRALNALLWIIAIRFPGGFGVYDVGDVVSGPEHGALPGSLPPGIRVHVLDLGGLFGVSVVILLNCIDWFLFLVLNIGVDTFEEIPLGVRFAIGVLQSTCARAAGFATMSISAMAPALHVQATNVYEEKSLGVFEDEEEEDDEAEPNVEGTKPASVGRYLAWHARRQLSFDMWWLGLVLVLLCIIERGKIRDSNNFEWFTIFALSAYRFSYRLLLLHFGVYNPLTSRNPVFEIISAYSGVGMSMGVPYANFSFSGAFTPLSKLVMVIVMLRGRHRGLPVAIDRAVMLPFEFKKTQADATGQGRDGMGSDADDDEISVINRIIDDDGEVRKKSPWRRFVLGS</sequence>
<feature type="region of interest" description="Disordered" evidence="7">
    <location>
        <begin position="193"/>
        <end position="268"/>
    </location>
</feature>
<feature type="transmembrane region" description="Helical" evidence="8">
    <location>
        <begin position="699"/>
        <end position="721"/>
    </location>
</feature>
<feature type="transmembrane region" description="Helical" evidence="8">
    <location>
        <begin position="1445"/>
        <end position="1463"/>
    </location>
</feature>
<evidence type="ECO:0000313" key="10">
    <source>
        <dbReference type="Proteomes" id="UP000757232"/>
    </source>
</evidence>
<keyword evidence="10" id="KW-1185">Reference proteome</keyword>
<feature type="transmembrane region" description="Helical" evidence="8">
    <location>
        <begin position="1332"/>
        <end position="1356"/>
    </location>
</feature>
<evidence type="ECO:0000256" key="1">
    <source>
        <dbReference type="ARBA" id="ARBA00004141"/>
    </source>
</evidence>
<proteinExistence type="predicted"/>
<feature type="transmembrane region" description="Helical" evidence="8">
    <location>
        <begin position="556"/>
        <end position="580"/>
    </location>
</feature>
<feature type="transmembrane region" description="Helical" evidence="8">
    <location>
        <begin position="1525"/>
        <end position="1547"/>
    </location>
</feature>
<dbReference type="InterPro" id="IPR003445">
    <property type="entry name" value="Cat_transpt"/>
</dbReference>
<keyword evidence="2" id="KW-0813">Transport</keyword>
<organism evidence="9 10">
    <name type="scientific">Sanghuangporus baumii</name>
    <name type="common">Phellinus baumii</name>
    <dbReference type="NCBI Taxonomy" id="108892"/>
    <lineage>
        <taxon>Eukaryota</taxon>
        <taxon>Fungi</taxon>
        <taxon>Dikarya</taxon>
        <taxon>Basidiomycota</taxon>
        <taxon>Agaricomycotina</taxon>
        <taxon>Agaricomycetes</taxon>
        <taxon>Hymenochaetales</taxon>
        <taxon>Hymenochaetaceae</taxon>
        <taxon>Sanghuangporus</taxon>
    </lineage>
</organism>
<dbReference type="InterPro" id="IPR051143">
    <property type="entry name" value="TrkH_K-transport"/>
</dbReference>
<keyword evidence="6 8" id="KW-0472">Membrane</keyword>
<feature type="region of interest" description="Disordered" evidence="7">
    <location>
        <begin position="969"/>
        <end position="1044"/>
    </location>
</feature>
<protein>
    <submittedName>
        <fullName evidence="9">TrkH-domain-containing protein</fullName>
    </submittedName>
</protein>
<keyword evidence="4 8" id="KW-1133">Transmembrane helix</keyword>
<feature type="transmembrane region" description="Helical" evidence="8">
    <location>
        <begin position="24"/>
        <end position="45"/>
    </location>
</feature>
<feature type="transmembrane region" description="Helical" evidence="8">
    <location>
        <begin position="82"/>
        <end position="102"/>
    </location>
</feature>
<evidence type="ECO:0000256" key="4">
    <source>
        <dbReference type="ARBA" id="ARBA00022989"/>
    </source>
</evidence>
<evidence type="ECO:0000256" key="8">
    <source>
        <dbReference type="SAM" id="Phobius"/>
    </source>
</evidence>
<feature type="region of interest" description="Disordered" evidence="7">
    <location>
        <begin position="1068"/>
        <end position="1092"/>
    </location>
</feature>
<name>A0A9Q5HSN4_SANBA</name>
<feature type="transmembrane region" description="Helical" evidence="8">
    <location>
        <begin position="114"/>
        <end position="135"/>
    </location>
</feature>
<evidence type="ECO:0000313" key="9">
    <source>
        <dbReference type="EMBL" id="OCB85102.1"/>
    </source>
</evidence>
<dbReference type="PANTHER" id="PTHR31064">
    <property type="entry name" value="POTASSIUM TRANSPORT PROTEIN DDB_G0292412-RELATED"/>
    <property type="match status" value="1"/>
</dbReference>
<evidence type="ECO:0000256" key="6">
    <source>
        <dbReference type="ARBA" id="ARBA00023136"/>
    </source>
</evidence>
<dbReference type="Proteomes" id="UP000757232">
    <property type="component" value="Unassembled WGS sequence"/>
</dbReference>
<reference evidence="9" key="1">
    <citation type="submission" date="2016-06" db="EMBL/GenBank/DDBJ databases">
        <title>Draft Genome sequence of the fungus Inonotus baumii.</title>
        <authorList>
            <person name="Zhu H."/>
            <person name="Lin W."/>
        </authorList>
    </citation>
    <scope>NUCLEOTIDE SEQUENCE</scope>
    <source>
        <strain evidence="9">821</strain>
    </source>
</reference>
<comment type="subcellular location">
    <subcellularLocation>
        <location evidence="1">Membrane</location>
        <topology evidence="1">Multi-pass membrane protein</topology>
    </subcellularLocation>
</comment>
<accession>A0A9Q5HSN4</accession>
<feature type="transmembrane region" description="Helical" evidence="8">
    <location>
        <begin position="51"/>
        <end position="75"/>
    </location>
</feature>
<gene>
    <name evidence="9" type="ORF">A7U60_g7727</name>
</gene>
<dbReference type="Pfam" id="PF02386">
    <property type="entry name" value="TrkH"/>
    <property type="match status" value="4"/>
</dbReference>
<dbReference type="EMBL" id="LNZH02000211">
    <property type="protein sequence ID" value="OCB85102.1"/>
    <property type="molecule type" value="Genomic_DNA"/>
</dbReference>
<dbReference type="PANTHER" id="PTHR31064:SF30">
    <property type="entry name" value="HIGH-AFFINITY POTASSIUM TRANSPORT PROTEIN-RELATED"/>
    <property type="match status" value="1"/>
</dbReference>
<feature type="transmembrane region" description="Helical" evidence="8">
    <location>
        <begin position="749"/>
        <end position="771"/>
    </location>
</feature>
<keyword evidence="5" id="KW-0406">Ion transport</keyword>
<comment type="caution">
    <text evidence="9">The sequence shown here is derived from an EMBL/GenBank/DDBJ whole genome shotgun (WGS) entry which is preliminary data.</text>
</comment>
<evidence type="ECO:0000256" key="7">
    <source>
        <dbReference type="SAM" id="MobiDB-lite"/>
    </source>
</evidence>
<feature type="transmembrane region" description="Helical" evidence="8">
    <location>
        <begin position="860"/>
        <end position="879"/>
    </location>
</feature>
<dbReference type="GO" id="GO:1990573">
    <property type="term" value="P:potassium ion import across plasma membrane"/>
    <property type="evidence" value="ECO:0007669"/>
    <property type="project" value="TreeGrafter"/>
</dbReference>
<evidence type="ECO:0000256" key="3">
    <source>
        <dbReference type="ARBA" id="ARBA00022692"/>
    </source>
</evidence>
<feature type="compositionally biased region" description="Polar residues" evidence="7">
    <location>
        <begin position="1023"/>
        <end position="1038"/>
    </location>
</feature>
<feature type="region of interest" description="Disordered" evidence="7">
    <location>
        <begin position="292"/>
        <end position="316"/>
    </location>
</feature>
<dbReference type="GO" id="GO:0030007">
    <property type="term" value="P:intracellular potassium ion homeostasis"/>
    <property type="evidence" value="ECO:0007669"/>
    <property type="project" value="TreeGrafter"/>
</dbReference>
<feature type="compositionally biased region" description="Polar residues" evidence="7">
    <location>
        <begin position="247"/>
        <end position="262"/>
    </location>
</feature>
<feature type="transmembrane region" description="Helical" evidence="8">
    <location>
        <begin position="1475"/>
        <end position="1497"/>
    </location>
</feature>
<dbReference type="GO" id="GO:0140107">
    <property type="term" value="F:high-affinity potassium ion transmembrane transporter activity"/>
    <property type="evidence" value="ECO:0007669"/>
    <property type="project" value="TreeGrafter"/>
</dbReference>
<evidence type="ECO:0000256" key="5">
    <source>
        <dbReference type="ARBA" id="ARBA00023065"/>
    </source>
</evidence>
<feature type="region of interest" description="Disordered" evidence="7">
    <location>
        <begin position="389"/>
        <end position="416"/>
    </location>
</feature>
<evidence type="ECO:0000256" key="2">
    <source>
        <dbReference type="ARBA" id="ARBA00022448"/>
    </source>
</evidence>
<feature type="transmembrane region" description="Helical" evidence="8">
    <location>
        <begin position="669"/>
        <end position="687"/>
    </location>
</feature>
<dbReference type="OrthoDB" id="9999863at2759"/>